<evidence type="ECO:0000313" key="2">
    <source>
        <dbReference type="Proteomes" id="UP000823405"/>
    </source>
</evidence>
<name>A0A9P6QQ92_9FUNG</name>
<protein>
    <submittedName>
        <fullName evidence="1">Uncharacterized protein</fullName>
    </submittedName>
</protein>
<organism evidence="1 2">
    <name type="scientific">Linnemannia gamsii</name>
    <dbReference type="NCBI Taxonomy" id="64522"/>
    <lineage>
        <taxon>Eukaryota</taxon>
        <taxon>Fungi</taxon>
        <taxon>Fungi incertae sedis</taxon>
        <taxon>Mucoromycota</taxon>
        <taxon>Mortierellomycotina</taxon>
        <taxon>Mortierellomycetes</taxon>
        <taxon>Mortierellales</taxon>
        <taxon>Mortierellaceae</taxon>
        <taxon>Linnemannia</taxon>
    </lineage>
</organism>
<proteinExistence type="predicted"/>
<sequence length="59" mass="6988">MPGFEDHPCNAILEKYQPRLKAERNVEKFRRFLVVERGKLSEPTVDLDTMPEELELEDK</sequence>
<keyword evidence="2" id="KW-1185">Reference proteome</keyword>
<evidence type="ECO:0000313" key="1">
    <source>
        <dbReference type="EMBL" id="KAG0287647.1"/>
    </source>
</evidence>
<comment type="caution">
    <text evidence="1">The sequence shown here is derived from an EMBL/GenBank/DDBJ whole genome shotgun (WGS) entry which is preliminary data.</text>
</comment>
<dbReference type="EMBL" id="JAAAIN010003111">
    <property type="protein sequence ID" value="KAG0287647.1"/>
    <property type="molecule type" value="Genomic_DNA"/>
</dbReference>
<gene>
    <name evidence="1" type="ORF">BGZ97_007035</name>
</gene>
<feature type="non-terminal residue" evidence="1">
    <location>
        <position position="59"/>
    </location>
</feature>
<dbReference type="AlphaFoldDB" id="A0A9P6QQ92"/>
<accession>A0A9P6QQ92</accession>
<dbReference type="OrthoDB" id="2437116at2759"/>
<dbReference type="Proteomes" id="UP000823405">
    <property type="component" value="Unassembled WGS sequence"/>
</dbReference>
<reference evidence="1" key="1">
    <citation type="journal article" date="2020" name="Fungal Divers.">
        <title>Resolving the Mortierellaceae phylogeny through synthesis of multi-gene phylogenetics and phylogenomics.</title>
        <authorList>
            <person name="Vandepol N."/>
            <person name="Liber J."/>
            <person name="Desiro A."/>
            <person name="Na H."/>
            <person name="Kennedy M."/>
            <person name="Barry K."/>
            <person name="Grigoriev I.V."/>
            <person name="Miller A.N."/>
            <person name="O'Donnell K."/>
            <person name="Stajich J.E."/>
            <person name="Bonito G."/>
        </authorList>
    </citation>
    <scope>NUCLEOTIDE SEQUENCE</scope>
    <source>
        <strain evidence="1">NVP60</strain>
    </source>
</reference>